<dbReference type="InterPro" id="IPR028359">
    <property type="entry name" value="UDP_ManNAc/GlcNAc_DH"/>
</dbReference>
<dbReference type="Pfam" id="PF00984">
    <property type="entry name" value="UDPG_MGDP_dh"/>
    <property type="match status" value="1"/>
</dbReference>
<dbReference type="PANTHER" id="PTHR43491:SF2">
    <property type="entry name" value="UDP-N-ACETYL-D-MANNOSAMINE DEHYDROGENASE"/>
    <property type="match status" value="1"/>
</dbReference>
<gene>
    <name evidence="3" type="ORF">EJ03DRAFT_367238</name>
</gene>
<evidence type="ECO:0000313" key="4">
    <source>
        <dbReference type="Proteomes" id="UP000799436"/>
    </source>
</evidence>
<evidence type="ECO:0000259" key="2">
    <source>
        <dbReference type="Pfam" id="PF00984"/>
    </source>
</evidence>
<proteinExistence type="inferred from homology"/>
<dbReference type="GO" id="GO:0000271">
    <property type="term" value="P:polysaccharide biosynthetic process"/>
    <property type="evidence" value="ECO:0007669"/>
    <property type="project" value="InterPro"/>
</dbReference>
<protein>
    <recommendedName>
        <fullName evidence="2">UDP-glucose/GDP-mannose dehydrogenase dimerisation domain-containing protein</fullName>
    </recommendedName>
</protein>
<reference evidence="3" key="1">
    <citation type="journal article" date="2020" name="Stud. Mycol.">
        <title>101 Dothideomycetes genomes: a test case for predicting lifestyles and emergence of pathogens.</title>
        <authorList>
            <person name="Haridas S."/>
            <person name="Albert R."/>
            <person name="Binder M."/>
            <person name="Bloem J."/>
            <person name="Labutti K."/>
            <person name="Salamov A."/>
            <person name="Andreopoulos B."/>
            <person name="Baker S."/>
            <person name="Barry K."/>
            <person name="Bills G."/>
            <person name="Bluhm B."/>
            <person name="Cannon C."/>
            <person name="Castanera R."/>
            <person name="Culley D."/>
            <person name="Daum C."/>
            <person name="Ezra D."/>
            <person name="Gonzalez J."/>
            <person name="Henrissat B."/>
            <person name="Kuo A."/>
            <person name="Liang C."/>
            <person name="Lipzen A."/>
            <person name="Lutzoni F."/>
            <person name="Magnuson J."/>
            <person name="Mondo S."/>
            <person name="Nolan M."/>
            <person name="Ohm R."/>
            <person name="Pangilinan J."/>
            <person name="Park H.-J."/>
            <person name="Ramirez L."/>
            <person name="Alfaro M."/>
            <person name="Sun H."/>
            <person name="Tritt A."/>
            <person name="Yoshinaga Y."/>
            <person name="Zwiers L.-H."/>
            <person name="Turgeon B."/>
            <person name="Goodwin S."/>
            <person name="Spatafora J."/>
            <person name="Crous P."/>
            <person name="Grigoriev I."/>
        </authorList>
    </citation>
    <scope>NUCLEOTIDE SEQUENCE</scope>
    <source>
        <strain evidence="3">CBS 116005</strain>
    </source>
</reference>
<accession>A0A6G1L1H2</accession>
<organism evidence="3 4">
    <name type="scientific">Teratosphaeria nubilosa</name>
    <dbReference type="NCBI Taxonomy" id="161662"/>
    <lineage>
        <taxon>Eukaryota</taxon>
        <taxon>Fungi</taxon>
        <taxon>Dikarya</taxon>
        <taxon>Ascomycota</taxon>
        <taxon>Pezizomycotina</taxon>
        <taxon>Dothideomycetes</taxon>
        <taxon>Dothideomycetidae</taxon>
        <taxon>Mycosphaerellales</taxon>
        <taxon>Teratosphaeriaceae</taxon>
        <taxon>Teratosphaeria</taxon>
    </lineage>
</organism>
<dbReference type="Proteomes" id="UP000799436">
    <property type="component" value="Unassembled WGS sequence"/>
</dbReference>
<dbReference type="EMBL" id="ML995868">
    <property type="protein sequence ID" value="KAF2766665.1"/>
    <property type="molecule type" value="Genomic_DNA"/>
</dbReference>
<dbReference type="GO" id="GO:0016616">
    <property type="term" value="F:oxidoreductase activity, acting on the CH-OH group of donors, NAD or NADP as acceptor"/>
    <property type="evidence" value="ECO:0007669"/>
    <property type="project" value="InterPro"/>
</dbReference>
<sequence length="144" mass="16487">MGGMNAAYSQAFRTVIRVSKPEVAEMTKLVENCYRMINSAYMYVNKVAGACRKQDISVDELVQAAFQSFQPGLINPLNLMAINELPLLRQPTENTWARPVMQAREFWRNAKRPVRPVGCLSLVWDLSLVNESLIVRRWLPSRMN</sequence>
<evidence type="ECO:0000313" key="3">
    <source>
        <dbReference type="EMBL" id="KAF2766665.1"/>
    </source>
</evidence>
<comment type="similarity">
    <text evidence="1">Belongs to the UDP-glucose/GDP-mannose dehydrogenase family.</text>
</comment>
<evidence type="ECO:0000256" key="1">
    <source>
        <dbReference type="ARBA" id="ARBA00006601"/>
    </source>
</evidence>
<dbReference type="OrthoDB" id="5059218at2759"/>
<dbReference type="AlphaFoldDB" id="A0A6G1L1H2"/>
<dbReference type="GO" id="GO:0016628">
    <property type="term" value="F:oxidoreductase activity, acting on the CH-CH group of donors, NAD or NADP as acceptor"/>
    <property type="evidence" value="ECO:0007669"/>
    <property type="project" value="InterPro"/>
</dbReference>
<keyword evidence="4" id="KW-1185">Reference proteome</keyword>
<feature type="domain" description="UDP-glucose/GDP-mannose dehydrogenase dimerisation" evidence="2">
    <location>
        <begin position="23"/>
        <end position="65"/>
    </location>
</feature>
<dbReference type="InterPro" id="IPR014026">
    <property type="entry name" value="UDP-Glc/GDP-Man_DH_dimer"/>
</dbReference>
<dbReference type="PANTHER" id="PTHR43491">
    <property type="entry name" value="UDP-N-ACETYL-D-MANNOSAMINE DEHYDROGENASE"/>
    <property type="match status" value="1"/>
</dbReference>
<name>A0A6G1L1H2_9PEZI</name>
<dbReference type="GO" id="GO:0051287">
    <property type="term" value="F:NAD binding"/>
    <property type="evidence" value="ECO:0007669"/>
    <property type="project" value="InterPro"/>
</dbReference>